<dbReference type="PANTHER" id="PTHR38792:SF3">
    <property type="entry name" value="BNR_ASP-BOX REPEAT DOMAIN PROTEIN (AFU_ORTHOLOGUE AFUA_7G06430)-RELATED"/>
    <property type="match status" value="1"/>
</dbReference>
<organism evidence="1 2">
    <name type="scientific">Olivibacter oleidegradans</name>
    <dbReference type="NCBI Taxonomy" id="760123"/>
    <lineage>
        <taxon>Bacteria</taxon>
        <taxon>Pseudomonadati</taxon>
        <taxon>Bacteroidota</taxon>
        <taxon>Sphingobacteriia</taxon>
        <taxon>Sphingobacteriales</taxon>
        <taxon>Sphingobacteriaceae</taxon>
        <taxon>Olivibacter</taxon>
    </lineage>
</organism>
<dbReference type="EMBL" id="JBHLWO010000001">
    <property type="protein sequence ID" value="MFC0316668.1"/>
    <property type="molecule type" value="Genomic_DNA"/>
</dbReference>
<sequence>MRGAFLLVFLFCFCATQIYGQPIVWDRGSMRKVSAPAKHYTSYPRMIELQDQSWLCIYESDGNIVCAESVDKGNSWKRISIVAERKPSVNMCVPSMIQLKDGSLLAMYNPRPTKNNTEHHFEIRTKKSNDLGLTWHDERLVYQAGNEFKNGCWEPAAIQLPDGAIQLFFANEGLYLSSDEQNISRFTSFDNGLTWSKVPTIVSFRAGFRDGMPVPLLIDDHRLAIAIEDNGMQQFKPYIIYGNAKNDRAYPVLAKDSNRAYALKHKLADTIYAGAPYLCRTQNGLTLLSYQGTEGRKNKMKYADMKVVVGDRFAANFEHCTTPFLIPPDKSALWNSLAVTSDGTVVALTATNAFGKGQTEIWLIKGQLKHREPER</sequence>
<accession>A0ABV6HCQ3</accession>
<dbReference type="CDD" id="cd15482">
    <property type="entry name" value="Sialidase_non-viral"/>
    <property type="match status" value="1"/>
</dbReference>
<keyword evidence="1" id="KW-0378">Hydrolase</keyword>
<evidence type="ECO:0000313" key="2">
    <source>
        <dbReference type="Proteomes" id="UP001589774"/>
    </source>
</evidence>
<dbReference type="PANTHER" id="PTHR38792">
    <property type="entry name" value="BNR/ASP-BOX REPEAT DOMAIN PROTEIN (AFU_ORTHOLOGUE AFUA_7G06430)-RELATED"/>
    <property type="match status" value="1"/>
</dbReference>
<reference evidence="1 2" key="1">
    <citation type="submission" date="2024-09" db="EMBL/GenBank/DDBJ databases">
        <authorList>
            <person name="Sun Q."/>
            <person name="Mori K."/>
        </authorList>
    </citation>
    <scope>NUCLEOTIDE SEQUENCE [LARGE SCALE GENOMIC DNA]</scope>
    <source>
        <strain evidence="1 2">CCM 7765</strain>
    </source>
</reference>
<keyword evidence="2" id="KW-1185">Reference proteome</keyword>
<dbReference type="SUPFAM" id="SSF50939">
    <property type="entry name" value="Sialidases"/>
    <property type="match status" value="1"/>
</dbReference>
<comment type="caution">
    <text evidence="1">The sequence shown here is derived from an EMBL/GenBank/DDBJ whole genome shotgun (WGS) entry which is preliminary data.</text>
</comment>
<dbReference type="EC" id="3.2.1.-" evidence="1"/>
<dbReference type="Proteomes" id="UP001589774">
    <property type="component" value="Unassembled WGS sequence"/>
</dbReference>
<gene>
    <name evidence="1" type="ORF">ACFFI0_00055</name>
</gene>
<evidence type="ECO:0000313" key="1">
    <source>
        <dbReference type="EMBL" id="MFC0316668.1"/>
    </source>
</evidence>
<protein>
    <submittedName>
        <fullName evidence="1">Sialidase family protein</fullName>
        <ecNumber evidence="1">3.2.1.-</ecNumber>
    </submittedName>
</protein>
<keyword evidence="1" id="KW-0326">Glycosidase</keyword>
<dbReference type="Gene3D" id="2.120.10.10">
    <property type="match status" value="1"/>
</dbReference>
<dbReference type="GO" id="GO:0016798">
    <property type="term" value="F:hydrolase activity, acting on glycosyl bonds"/>
    <property type="evidence" value="ECO:0007669"/>
    <property type="project" value="UniProtKB-KW"/>
</dbReference>
<proteinExistence type="predicted"/>
<name>A0ABV6HCQ3_9SPHI</name>
<dbReference type="InterPro" id="IPR036278">
    <property type="entry name" value="Sialidase_sf"/>
</dbReference>